<dbReference type="EMBL" id="CP091430">
    <property type="protein sequence ID" value="UVI33117.1"/>
    <property type="molecule type" value="Genomic_DNA"/>
</dbReference>
<keyword evidence="2" id="KW-1185">Reference proteome</keyword>
<gene>
    <name evidence="1" type="ORF">L1F29_15295</name>
</gene>
<dbReference type="SUPFAM" id="SSF109604">
    <property type="entry name" value="HD-domain/PDEase-like"/>
    <property type="match status" value="1"/>
</dbReference>
<dbReference type="Proteomes" id="UP001057877">
    <property type="component" value="Chromosome"/>
</dbReference>
<dbReference type="InterPro" id="IPR052194">
    <property type="entry name" value="MESH1"/>
</dbReference>
<accession>A0ABY5SK89</accession>
<dbReference type="Gene3D" id="1.10.3210.10">
    <property type="entry name" value="Hypothetical protein af1432"/>
    <property type="match status" value="1"/>
</dbReference>
<reference evidence="1" key="1">
    <citation type="submission" date="2022-01" db="EMBL/GenBank/DDBJ databases">
        <title>Paenibacillus spongiae sp. nov., isolated from marine sponge.</title>
        <authorList>
            <person name="Li Z."/>
            <person name="Zhang M."/>
        </authorList>
    </citation>
    <scope>NUCLEOTIDE SEQUENCE</scope>
    <source>
        <strain evidence="1">PHS-Z3</strain>
    </source>
</reference>
<proteinExistence type="predicted"/>
<evidence type="ECO:0000313" key="2">
    <source>
        <dbReference type="Proteomes" id="UP001057877"/>
    </source>
</evidence>
<name>A0ABY5SK89_9BACL</name>
<organism evidence="1 2">
    <name type="scientific">Paenibacillus spongiae</name>
    <dbReference type="NCBI Taxonomy" id="2909671"/>
    <lineage>
        <taxon>Bacteria</taxon>
        <taxon>Bacillati</taxon>
        <taxon>Bacillota</taxon>
        <taxon>Bacilli</taxon>
        <taxon>Bacillales</taxon>
        <taxon>Paenibacillaceae</taxon>
        <taxon>Paenibacillus</taxon>
    </lineage>
</organism>
<evidence type="ECO:0000313" key="1">
    <source>
        <dbReference type="EMBL" id="UVI33117.1"/>
    </source>
</evidence>
<protein>
    <submittedName>
        <fullName evidence="1">GTP pyrophosphokinase</fullName>
    </submittedName>
</protein>
<sequence>MSGLDIELAISIALHTHKGQRDKGGNPYILHPIAVMNRVGTMEERIVAVLHDVIEDSDVTLQHLREQGFSEEIIEAISLLTKSEDDRYEEFIEKTLSNQIARKVKIADIKVNMDLLRIKEPTQHDYERLEKYRKAIEILENT</sequence>
<dbReference type="PANTHER" id="PTHR46246:SF1">
    <property type="entry name" value="GUANOSINE-3',5'-BIS(DIPHOSPHATE) 3'-PYROPHOSPHOHYDROLASE MESH1"/>
    <property type="match status" value="1"/>
</dbReference>
<dbReference type="PANTHER" id="PTHR46246">
    <property type="entry name" value="GUANOSINE-3',5'-BIS(DIPHOSPHATE) 3'-PYROPHOSPHOHYDROLASE MESH1"/>
    <property type="match status" value="1"/>
</dbReference>